<evidence type="ECO:0000313" key="3">
    <source>
        <dbReference type="Proteomes" id="UP001549749"/>
    </source>
</evidence>
<keyword evidence="2" id="KW-0808">Transferase</keyword>
<dbReference type="GO" id="GO:0016779">
    <property type="term" value="F:nucleotidyltransferase activity"/>
    <property type="evidence" value="ECO:0007669"/>
    <property type="project" value="UniProtKB-KW"/>
</dbReference>
<proteinExistence type="predicted"/>
<evidence type="ECO:0000313" key="2">
    <source>
        <dbReference type="EMBL" id="MET7000245.1"/>
    </source>
</evidence>
<dbReference type="CDD" id="cd05403">
    <property type="entry name" value="NT_KNTase_like"/>
    <property type="match status" value="1"/>
</dbReference>
<reference evidence="2 3" key="1">
    <citation type="submission" date="2024-06" db="EMBL/GenBank/DDBJ databases">
        <title>Chitinophaga defluvii sp. nov., isolated from municipal sewage.</title>
        <authorList>
            <person name="Zhang L."/>
        </authorList>
    </citation>
    <scope>NUCLEOTIDE SEQUENCE [LARGE SCALE GENOMIC DNA]</scope>
    <source>
        <strain evidence="2 3">H8</strain>
    </source>
</reference>
<evidence type="ECO:0000259" key="1">
    <source>
        <dbReference type="Pfam" id="PF01909"/>
    </source>
</evidence>
<comment type="caution">
    <text evidence="2">The sequence shown here is derived from an EMBL/GenBank/DDBJ whole genome shotgun (WGS) entry which is preliminary data.</text>
</comment>
<dbReference type="EMBL" id="JBEXAC010000002">
    <property type="protein sequence ID" value="MET7000245.1"/>
    <property type="molecule type" value="Genomic_DNA"/>
</dbReference>
<keyword evidence="2" id="KW-0548">Nucleotidyltransferase</keyword>
<dbReference type="InterPro" id="IPR043519">
    <property type="entry name" value="NT_sf"/>
</dbReference>
<dbReference type="RefSeq" id="WP_354662805.1">
    <property type="nucleotide sequence ID" value="NZ_JBEXAC010000002.1"/>
</dbReference>
<dbReference type="Pfam" id="PF01909">
    <property type="entry name" value="NTP_transf_2"/>
    <property type="match status" value="1"/>
</dbReference>
<keyword evidence="3" id="KW-1185">Reference proteome</keyword>
<organism evidence="2 3">
    <name type="scientific">Chitinophaga defluvii</name>
    <dbReference type="NCBI Taxonomy" id="3163343"/>
    <lineage>
        <taxon>Bacteria</taxon>
        <taxon>Pseudomonadati</taxon>
        <taxon>Bacteroidota</taxon>
        <taxon>Chitinophagia</taxon>
        <taxon>Chitinophagales</taxon>
        <taxon>Chitinophagaceae</taxon>
        <taxon>Chitinophaga</taxon>
    </lineage>
</organism>
<protein>
    <submittedName>
        <fullName evidence="2">Nucleotidyltransferase domain-containing protein</fullName>
        <ecNumber evidence="2">2.7.7.-</ecNumber>
    </submittedName>
</protein>
<name>A0ABV2TB28_9BACT</name>
<dbReference type="InterPro" id="IPR002934">
    <property type="entry name" value="Polymerase_NTP_transf_dom"/>
</dbReference>
<dbReference type="Gene3D" id="3.30.460.10">
    <property type="entry name" value="Beta Polymerase, domain 2"/>
    <property type="match status" value="1"/>
</dbReference>
<dbReference type="Proteomes" id="UP001549749">
    <property type="component" value="Unassembled WGS sequence"/>
</dbReference>
<gene>
    <name evidence="2" type="ORF">ABR189_22830</name>
</gene>
<dbReference type="SUPFAM" id="SSF81301">
    <property type="entry name" value="Nucleotidyltransferase"/>
    <property type="match status" value="1"/>
</dbReference>
<dbReference type="EC" id="2.7.7.-" evidence="2"/>
<feature type="domain" description="Polymerase nucleotidyl transferase" evidence="1">
    <location>
        <begin position="18"/>
        <end position="56"/>
    </location>
</feature>
<sequence length="293" mass="33079">MEMHLQEKHAMLNDLTSAFKEVPGIAAIVLGGSHAAGYANEQSDLDIGLYYFEKTPFDIERIRDIANRFSKDGLPLVTGYYEWGPWVNGGAWIHTAIGKVDFIYRNIDQVQQTITDALNGSWHHHFDQQPPYGFRSVIYLGETQVCKPLFDPVNVIQQLKAQVTPYPAKLKATILSDCLWLSEFTFMQCYAFANVADTYNTLGCFTRIAHYLTHALFAINEAYPLGDKRAMQHIAAFKQAPLHMTTRLNNILGHAGTQAHELIASTDLLKTIWQEIVALTEGRYQPRFQPGTV</sequence>
<accession>A0ABV2TB28</accession>